<feature type="transmembrane region" description="Helical" evidence="7">
    <location>
        <begin position="164"/>
        <end position="183"/>
    </location>
</feature>
<name>A0ABT9Y4G7_9FIRM</name>
<dbReference type="NCBIfam" id="TIGR00797">
    <property type="entry name" value="matE"/>
    <property type="match status" value="1"/>
</dbReference>
<feature type="transmembrane region" description="Helical" evidence="7">
    <location>
        <begin position="132"/>
        <end position="152"/>
    </location>
</feature>
<evidence type="ECO:0000256" key="1">
    <source>
        <dbReference type="ARBA" id="ARBA00004651"/>
    </source>
</evidence>
<accession>A0ABT9Y4G7</accession>
<dbReference type="InterPro" id="IPR002528">
    <property type="entry name" value="MATE_fam"/>
</dbReference>
<evidence type="ECO:0000313" key="9">
    <source>
        <dbReference type="Proteomes" id="UP001239167"/>
    </source>
</evidence>
<evidence type="ECO:0000256" key="4">
    <source>
        <dbReference type="ARBA" id="ARBA00022692"/>
    </source>
</evidence>
<dbReference type="Pfam" id="PF01554">
    <property type="entry name" value="MatE"/>
    <property type="match status" value="2"/>
</dbReference>
<evidence type="ECO:0000256" key="6">
    <source>
        <dbReference type="ARBA" id="ARBA00023136"/>
    </source>
</evidence>
<dbReference type="Proteomes" id="UP001239167">
    <property type="component" value="Unassembled WGS sequence"/>
</dbReference>
<feature type="transmembrane region" description="Helical" evidence="7">
    <location>
        <begin position="239"/>
        <end position="260"/>
    </location>
</feature>
<evidence type="ECO:0000256" key="5">
    <source>
        <dbReference type="ARBA" id="ARBA00022989"/>
    </source>
</evidence>
<feature type="transmembrane region" description="Helical" evidence="7">
    <location>
        <begin position="189"/>
        <end position="213"/>
    </location>
</feature>
<comment type="subcellular location">
    <subcellularLocation>
        <location evidence="1">Cell membrane</location>
        <topology evidence="1">Multi-pass membrane protein</topology>
    </subcellularLocation>
</comment>
<dbReference type="EMBL" id="JAUSUE010000001">
    <property type="protein sequence ID" value="MDQ0202543.1"/>
    <property type="molecule type" value="Genomic_DNA"/>
</dbReference>
<keyword evidence="4 7" id="KW-0812">Transmembrane</keyword>
<keyword evidence="9" id="KW-1185">Reference proteome</keyword>
<feature type="transmembrane region" description="Helical" evidence="7">
    <location>
        <begin position="316"/>
        <end position="335"/>
    </location>
</feature>
<keyword evidence="6 7" id="KW-0472">Membrane</keyword>
<dbReference type="PANTHER" id="PTHR43549:SF3">
    <property type="entry name" value="MULTIDRUG RESISTANCE PROTEIN YPNP-RELATED"/>
    <property type="match status" value="1"/>
</dbReference>
<dbReference type="CDD" id="cd13138">
    <property type="entry name" value="MATE_yoeA_like"/>
    <property type="match status" value="1"/>
</dbReference>
<keyword evidence="5 7" id="KW-1133">Transmembrane helix</keyword>
<feature type="transmembrane region" description="Helical" evidence="7">
    <location>
        <begin position="280"/>
        <end position="296"/>
    </location>
</feature>
<feature type="transmembrane region" description="Helical" evidence="7">
    <location>
        <begin position="93"/>
        <end position="112"/>
    </location>
</feature>
<protein>
    <submittedName>
        <fullName evidence="8">MATE family efflux protein</fullName>
    </submittedName>
</protein>
<gene>
    <name evidence="8" type="ORF">J2S01_000228</name>
</gene>
<dbReference type="PANTHER" id="PTHR43549">
    <property type="entry name" value="MULTIDRUG RESISTANCE PROTEIN YPNP-RELATED"/>
    <property type="match status" value="1"/>
</dbReference>
<feature type="transmembrane region" description="Helical" evidence="7">
    <location>
        <begin position="420"/>
        <end position="436"/>
    </location>
</feature>
<dbReference type="RefSeq" id="WP_196603764.1">
    <property type="nucleotide sequence ID" value="NZ_CP116940.1"/>
</dbReference>
<evidence type="ECO:0000313" key="8">
    <source>
        <dbReference type="EMBL" id="MDQ0202543.1"/>
    </source>
</evidence>
<keyword evidence="2" id="KW-0813">Transport</keyword>
<comment type="caution">
    <text evidence="8">The sequence shown here is derived from an EMBL/GenBank/DDBJ whole genome shotgun (WGS) entry which is preliminary data.</text>
</comment>
<evidence type="ECO:0000256" key="2">
    <source>
        <dbReference type="ARBA" id="ARBA00022448"/>
    </source>
</evidence>
<feature type="transmembrane region" description="Helical" evidence="7">
    <location>
        <begin position="355"/>
        <end position="374"/>
    </location>
</feature>
<dbReference type="InterPro" id="IPR052031">
    <property type="entry name" value="Membrane_Transporter-Flippase"/>
</dbReference>
<evidence type="ECO:0000256" key="3">
    <source>
        <dbReference type="ARBA" id="ARBA00022475"/>
    </source>
</evidence>
<sequence length="447" mass="48336">MTKDLTKGGPAGLIFTFAIPLVAGNIFQQLYLLVDTLIVGRFLGVSALAAVGCVGGLMFLMVGFVLGFTNGLAIYTGQRFGAGDMEGVRKSAAACLAISVGMAVILTALGIITARPMLIFMQTPPEVLDMAYSFISIIYGGIAVTIVFNMMMNFIRALGDSRTPLYFLVFSTIANILLELIFIPVMGWGIAGAAAATVICQIMSAVLCFSYIVKKMPLLRVGRDDWHLSCHFIWQHLRIGLPMGFQASIIAVGAIILQISLNDLGELAIAAYAAAQKIDMIAVMPMMSFGMAMAAYTAQNHGAKKFDRIDKGVNKCILMSGGFALFIGFILINFGPAMLEQFVGSEETQVIEYGHLYLIVNGISYIILSLLFIYRFTLQGLGQSVVPTIAGVMELLMRVVAAVALVNTWGYIGACLANPLAWIGSCLPLAVMYYYTRRSLRKAYMLD</sequence>
<organism evidence="8 9">
    <name type="scientific">Pectinatus haikarae</name>
    <dbReference type="NCBI Taxonomy" id="349096"/>
    <lineage>
        <taxon>Bacteria</taxon>
        <taxon>Bacillati</taxon>
        <taxon>Bacillota</taxon>
        <taxon>Negativicutes</taxon>
        <taxon>Selenomonadales</taxon>
        <taxon>Selenomonadaceae</taxon>
        <taxon>Pectinatus</taxon>
    </lineage>
</organism>
<reference evidence="8 9" key="1">
    <citation type="submission" date="2023-07" db="EMBL/GenBank/DDBJ databases">
        <title>Genomic Encyclopedia of Type Strains, Phase IV (KMG-IV): sequencing the most valuable type-strain genomes for metagenomic binning, comparative biology and taxonomic classification.</title>
        <authorList>
            <person name="Goeker M."/>
        </authorList>
    </citation>
    <scope>NUCLEOTIDE SEQUENCE [LARGE SCALE GENOMIC DNA]</scope>
    <source>
        <strain evidence="8 9">DSM 16980</strain>
    </source>
</reference>
<evidence type="ECO:0000256" key="7">
    <source>
        <dbReference type="SAM" id="Phobius"/>
    </source>
</evidence>
<feature type="transmembrane region" description="Helical" evidence="7">
    <location>
        <begin position="46"/>
        <end position="72"/>
    </location>
</feature>
<keyword evidence="3" id="KW-1003">Cell membrane</keyword>
<feature type="transmembrane region" description="Helical" evidence="7">
    <location>
        <begin position="395"/>
        <end position="414"/>
    </location>
</feature>
<feature type="transmembrane region" description="Helical" evidence="7">
    <location>
        <begin position="12"/>
        <end position="34"/>
    </location>
</feature>
<dbReference type="PIRSF" id="PIRSF006603">
    <property type="entry name" value="DinF"/>
    <property type="match status" value="1"/>
</dbReference>
<proteinExistence type="predicted"/>
<dbReference type="InterPro" id="IPR048279">
    <property type="entry name" value="MdtK-like"/>
</dbReference>